<dbReference type="Gene3D" id="3.60.15.10">
    <property type="entry name" value="Ribonuclease Z/Hydroxyacylglutathione hydrolase-like"/>
    <property type="match status" value="1"/>
</dbReference>
<protein>
    <submittedName>
        <fullName evidence="2">L-ascorbate metabolism protein UlaG (Beta-lactamase superfamily)</fullName>
    </submittedName>
</protein>
<dbReference type="AlphaFoldDB" id="A0A2T4ZF45"/>
<dbReference type="InterPro" id="IPR036866">
    <property type="entry name" value="RibonucZ/Hydroxyglut_hydro"/>
</dbReference>
<dbReference type="PANTHER" id="PTHR15032">
    <property type="entry name" value="N-ACYL-PHOSPHATIDYLETHANOLAMINE-HYDROLYZING PHOSPHOLIPASE D"/>
    <property type="match status" value="1"/>
</dbReference>
<evidence type="ECO:0000313" key="2">
    <source>
        <dbReference type="EMBL" id="PTM60518.1"/>
    </source>
</evidence>
<sequence>MAPPDASPPPQKSRRFSRRRLLALLASVPVIGGAGGAVAFNRQAYYSGPVSDHFDGTRFFDPHGVPPKPFTDLLRWQFGNDEKARWPETWPLAAKDKPPARVEGDAIRLSYVGHASFLLQTRGLNILLDPVWSERMSPVSFAGPKRANPPGIAFEDLPKIDLVLVSHGHYDHLDAATLSRLQAVHQPRVITPLGQDAIMKSHDAAIRAEAHDWGDRVEIGNGMAVHLAPMRHWTARGLFDRNKALWAAFVLEAPGGLVYHIGDTGYGDGHHFREAKRRFGGFRLAILPIGAYEPRWFMRDQHMNPAEAVQVMIDCGARRALAHHWGTVQLTNEAIEAPREALAAALAERGIAPELFRAIRPGDVLELSAAEA</sequence>
<gene>
    <name evidence="2" type="ORF">C8P69_103452</name>
</gene>
<dbReference type="EMBL" id="PZZL01000003">
    <property type="protein sequence ID" value="PTM60518.1"/>
    <property type="molecule type" value="Genomic_DNA"/>
</dbReference>
<name>A0A2T4ZF45_9HYPH</name>
<dbReference type="Pfam" id="PF12706">
    <property type="entry name" value="Lactamase_B_2"/>
    <property type="match status" value="1"/>
</dbReference>
<dbReference type="InterPro" id="IPR001279">
    <property type="entry name" value="Metallo-B-lactamas"/>
</dbReference>
<dbReference type="PROSITE" id="PS51318">
    <property type="entry name" value="TAT"/>
    <property type="match status" value="1"/>
</dbReference>
<reference evidence="2 3" key="1">
    <citation type="submission" date="2018-04" db="EMBL/GenBank/DDBJ databases">
        <title>Genomic Encyclopedia of Archaeal and Bacterial Type Strains, Phase II (KMG-II): from individual species to whole genera.</title>
        <authorList>
            <person name="Goeker M."/>
        </authorList>
    </citation>
    <scope>NUCLEOTIDE SEQUENCE [LARGE SCALE GENOMIC DNA]</scope>
    <source>
        <strain evidence="2 3">DSM 25521</strain>
    </source>
</reference>
<feature type="domain" description="Metallo-beta-lactamase" evidence="1">
    <location>
        <begin position="125"/>
        <end position="325"/>
    </location>
</feature>
<keyword evidence="3" id="KW-1185">Reference proteome</keyword>
<dbReference type="RefSeq" id="WP_108176372.1">
    <property type="nucleotide sequence ID" value="NZ_PZZL01000003.1"/>
</dbReference>
<dbReference type="GO" id="GO:0005737">
    <property type="term" value="C:cytoplasm"/>
    <property type="evidence" value="ECO:0007669"/>
    <property type="project" value="TreeGrafter"/>
</dbReference>
<proteinExistence type="predicted"/>
<accession>A0A2T4ZF45</accession>
<evidence type="ECO:0000259" key="1">
    <source>
        <dbReference type="Pfam" id="PF12706"/>
    </source>
</evidence>
<dbReference type="Proteomes" id="UP000241808">
    <property type="component" value="Unassembled WGS sequence"/>
</dbReference>
<dbReference type="SUPFAM" id="SSF56281">
    <property type="entry name" value="Metallo-hydrolase/oxidoreductase"/>
    <property type="match status" value="1"/>
</dbReference>
<evidence type="ECO:0000313" key="3">
    <source>
        <dbReference type="Proteomes" id="UP000241808"/>
    </source>
</evidence>
<dbReference type="OrthoDB" id="9805728at2"/>
<organism evidence="2 3">
    <name type="scientific">Phreatobacter oligotrophus</name>
    <dbReference type="NCBI Taxonomy" id="1122261"/>
    <lineage>
        <taxon>Bacteria</taxon>
        <taxon>Pseudomonadati</taxon>
        <taxon>Pseudomonadota</taxon>
        <taxon>Alphaproteobacteria</taxon>
        <taxon>Hyphomicrobiales</taxon>
        <taxon>Phreatobacteraceae</taxon>
        <taxon>Phreatobacter</taxon>
    </lineage>
</organism>
<dbReference type="PANTHER" id="PTHR15032:SF4">
    <property type="entry name" value="N-ACYL-PHOSPHATIDYLETHANOLAMINE-HYDROLYZING PHOSPHOLIPASE D"/>
    <property type="match status" value="1"/>
</dbReference>
<dbReference type="InterPro" id="IPR006311">
    <property type="entry name" value="TAT_signal"/>
</dbReference>
<comment type="caution">
    <text evidence="2">The sequence shown here is derived from an EMBL/GenBank/DDBJ whole genome shotgun (WGS) entry which is preliminary data.</text>
</comment>